<gene>
    <name evidence="1" type="ORF">JMN32_08705</name>
</gene>
<proteinExistence type="predicted"/>
<dbReference type="AlphaFoldDB" id="A0A937FXV5"/>
<accession>A0A937FXV5</accession>
<dbReference type="EMBL" id="JAEUGD010000025">
    <property type="protein sequence ID" value="MBL6446385.1"/>
    <property type="molecule type" value="Genomic_DNA"/>
</dbReference>
<evidence type="ECO:0000313" key="2">
    <source>
        <dbReference type="Proteomes" id="UP000614216"/>
    </source>
</evidence>
<organism evidence="1 2">
    <name type="scientific">Fulvivirga marina</name>
    <dbReference type="NCBI Taxonomy" id="2494733"/>
    <lineage>
        <taxon>Bacteria</taxon>
        <taxon>Pseudomonadati</taxon>
        <taxon>Bacteroidota</taxon>
        <taxon>Cytophagia</taxon>
        <taxon>Cytophagales</taxon>
        <taxon>Fulvivirgaceae</taxon>
        <taxon>Fulvivirga</taxon>
    </lineage>
</organism>
<sequence length="182" mass="21178">MITYKPHYACFDCRKAFKRRLLKDIEGGINKQSESYDAKCPECGNLMADMGLDFEVPSKKDIKAWNHVKDLYKIGVTFHSCGCTGPGYIPKDKQALILFLREKREKFLKHRNFWASRVEPKTESEIQKDWNKNSEFLWVIPDSLKTGSKKNRKIEIGKAVDHWTQQLADIDSRIQKITNVQP</sequence>
<dbReference type="Proteomes" id="UP000614216">
    <property type="component" value="Unassembled WGS sequence"/>
</dbReference>
<protein>
    <submittedName>
        <fullName evidence="1">Uncharacterized protein</fullName>
    </submittedName>
</protein>
<name>A0A937FXV5_9BACT</name>
<reference evidence="1" key="1">
    <citation type="submission" date="2021-01" db="EMBL/GenBank/DDBJ databases">
        <title>Fulvivirga kasyanovii gen. nov., sp nov., a novel member of the phylum Bacteroidetes isolated from seawater in a mussel farm.</title>
        <authorList>
            <person name="Zhao L.-H."/>
            <person name="Wang Z.-J."/>
        </authorList>
    </citation>
    <scope>NUCLEOTIDE SEQUENCE</scope>
    <source>
        <strain evidence="1">29W222</strain>
    </source>
</reference>
<dbReference type="RefSeq" id="WP_202855932.1">
    <property type="nucleotide sequence ID" value="NZ_JAEUGD010000025.1"/>
</dbReference>
<keyword evidence="2" id="KW-1185">Reference proteome</keyword>
<evidence type="ECO:0000313" key="1">
    <source>
        <dbReference type="EMBL" id="MBL6446385.1"/>
    </source>
</evidence>
<comment type="caution">
    <text evidence="1">The sequence shown here is derived from an EMBL/GenBank/DDBJ whole genome shotgun (WGS) entry which is preliminary data.</text>
</comment>